<dbReference type="InterPro" id="IPR002698">
    <property type="entry name" value="FTHF_cligase"/>
</dbReference>
<dbReference type="Proteomes" id="UP000244892">
    <property type="component" value="Chromosome"/>
</dbReference>
<evidence type="ECO:0000313" key="7">
    <source>
        <dbReference type="Proteomes" id="UP000244892"/>
    </source>
</evidence>
<dbReference type="GO" id="GO:0005524">
    <property type="term" value="F:ATP binding"/>
    <property type="evidence" value="ECO:0007669"/>
    <property type="project" value="UniProtKB-KW"/>
</dbReference>
<keyword evidence="4" id="KW-0460">Magnesium</keyword>
<feature type="compositionally biased region" description="Polar residues" evidence="5">
    <location>
        <begin position="1"/>
        <end position="11"/>
    </location>
</feature>
<organism evidence="6 7">
    <name type="scientific">Aquabacterium olei</name>
    <dbReference type="NCBI Taxonomy" id="1296669"/>
    <lineage>
        <taxon>Bacteria</taxon>
        <taxon>Pseudomonadati</taxon>
        <taxon>Pseudomonadota</taxon>
        <taxon>Betaproteobacteria</taxon>
        <taxon>Burkholderiales</taxon>
        <taxon>Aquabacterium</taxon>
    </lineage>
</organism>
<evidence type="ECO:0000256" key="5">
    <source>
        <dbReference type="SAM" id="MobiDB-lite"/>
    </source>
</evidence>
<keyword evidence="6" id="KW-0436">Ligase</keyword>
<keyword evidence="4" id="KW-0479">Metal-binding</keyword>
<accession>A0A2U8FV66</accession>
<dbReference type="GO" id="GO:0030272">
    <property type="term" value="F:5-formyltetrahydrofolate cyclo-ligase activity"/>
    <property type="evidence" value="ECO:0007669"/>
    <property type="project" value="UniProtKB-EC"/>
</dbReference>
<dbReference type="InterPro" id="IPR024185">
    <property type="entry name" value="FTHF_cligase-like_sf"/>
</dbReference>
<keyword evidence="2 4" id="KW-0547">Nucleotide-binding</keyword>
<dbReference type="PANTHER" id="PTHR23407">
    <property type="entry name" value="ATPASE INHIBITOR/5-FORMYLTETRAHYDROFOLATE CYCLO-LIGASE"/>
    <property type="match status" value="1"/>
</dbReference>
<comment type="catalytic activity">
    <reaction evidence="4">
        <text>(6S)-5-formyl-5,6,7,8-tetrahydrofolate + ATP = (6R)-5,10-methenyltetrahydrofolate + ADP + phosphate</text>
        <dbReference type="Rhea" id="RHEA:10488"/>
        <dbReference type="ChEBI" id="CHEBI:30616"/>
        <dbReference type="ChEBI" id="CHEBI:43474"/>
        <dbReference type="ChEBI" id="CHEBI:57455"/>
        <dbReference type="ChEBI" id="CHEBI:57457"/>
        <dbReference type="ChEBI" id="CHEBI:456216"/>
        <dbReference type="EC" id="6.3.3.2"/>
    </reaction>
</comment>
<evidence type="ECO:0000313" key="6">
    <source>
        <dbReference type="EMBL" id="AWI54943.1"/>
    </source>
</evidence>
<gene>
    <name evidence="6" type="ORF">DEH84_17085</name>
</gene>
<dbReference type="EMBL" id="CP029210">
    <property type="protein sequence ID" value="AWI54943.1"/>
    <property type="molecule type" value="Genomic_DNA"/>
</dbReference>
<comment type="cofactor">
    <cofactor evidence="4">
        <name>Mg(2+)</name>
        <dbReference type="ChEBI" id="CHEBI:18420"/>
    </cofactor>
</comment>
<dbReference type="GO" id="GO:0009396">
    <property type="term" value="P:folic acid-containing compound biosynthetic process"/>
    <property type="evidence" value="ECO:0007669"/>
    <property type="project" value="TreeGrafter"/>
</dbReference>
<protein>
    <recommendedName>
        <fullName evidence="4">5-formyltetrahydrofolate cyclo-ligase</fullName>
        <ecNumber evidence="4">6.3.3.2</ecNumber>
    </recommendedName>
</protein>
<feature type="region of interest" description="Disordered" evidence="5">
    <location>
        <begin position="1"/>
        <end position="20"/>
    </location>
</feature>
<dbReference type="EC" id="6.3.3.2" evidence="4"/>
<dbReference type="InterPro" id="IPR037171">
    <property type="entry name" value="NagB/RpiA_transferase-like"/>
</dbReference>
<proteinExistence type="inferred from homology"/>
<dbReference type="GO" id="GO:0046872">
    <property type="term" value="F:metal ion binding"/>
    <property type="evidence" value="ECO:0007669"/>
    <property type="project" value="UniProtKB-KW"/>
</dbReference>
<keyword evidence="7" id="KW-1185">Reference proteome</keyword>
<dbReference type="KEGG" id="aon:DEH84_17085"/>
<comment type="similarity">
    <text evidence="1 4">Belongs to the 5-formyltetrahydrofolate cyclo-ligase family.</text>
</comment>
<reference evidence="6 7" key="1">
    <citation type="submission" date="2018-05" db="EMBL/GenBank/DDBJ databases">
        <title>complete genome sequence of Aquabacterium olei NBRC 110486.</title>
        <authorList>
            <person name="Tang B."/>
            <person name="Chang J."/>
            <person name="Zhang L."/>
            <person name="Yang H."/>
        </authorList>
    </citation>
    <scope>NUCLEOTIDE SEQUENCE [LARGE SCALE GENOMIC DNA]</scope>
    <source>
        <strain evidence="6 7">NBRC 110486</strain>
    </source>
</reference>
<dbReference type="GO" id="GO:0035999">
    <property type="term" value="P:tetrahydrofolate interconversion"/>
    <property type="evidence" value="ECO:0007669"/>
    <property type="project" value="TreeGrafter"/>
</dbReference>
<dbReference type="PANTHER" id="PTHR23407:SF1">
    <property type="entry name" value="5-FORMYLTETRAHYDROFOLATE CYCLO-LIGASE"/>
    <property type="match status" value="1"/>
</dbReference>
<dbReference type="AlphaFoldDB" id="A0A2U8FV66"/>
<dbReference type="Gene3D" id="3.40.50.10420">
    <property type="entry name" value="NagB/RpiA/CoA transferase-like"/>
    <property type="match status" value="1"/>
</dbReference>
<evidence type="ECO:0000256" key="4">
    <source>
        <dbReference type="RuleBase" id="RU361279"/>
    </source>
</evidence>
<dbReference type="SUPFAM" id="SSF100950">
    <property type="entry name" value="NagB/RpiA/CoA transferase-like"/>
    <property type="match status" value="1"/>
</dbReference>
<name>A0A2U8FV66_9BURK</name>
<evidence type="ECO:0000256" key="1">
    <source>
        <dbReference type="ARBA" id="ARBA00010638"/>
    </source>
</evidence>
<evidence type="ECO:0000256" key="2">
    <source>
        <dbReference type="ARBA" id="ARBA00022741"/>
    </source>
</evidence>
<dbReference type="Pfam" id="PF01812">
    <property type="entry name" value="5-FTHF_cyc-lig"/>
    <property type="match status" value="1"/>
</dbReference>
<keyword evidence="3 4" id="KW-0067">ATP-binding</keyword>
<dbReference type="NCBIfam" id="TIGR02727">
    <property type="entry name" value="MTHFS_bact"/>
    <property type="match status" value="1"/>
</dbReference>
<evidence type="ECO:0000256" key="3">
    <source>
        <dbReference type="ARBA" id="ARBA00022840"/>
    </source>
</evidence>
<sequence>MPGGPQPTSRHAGQREAGCAARGTDTVGTCSIDGPCWMTLTAAPDADARTLLRRRLLAARRDWATTPAAETAQQALADRLQAVLAQLEPQTLGLYWPVKGEFNPRDVALSALSTWHCGLALPFAQRDPVVMTYRPWTGGEPDGVDECGLPSPATTKTVEPDVVLVPCLGFTAAGFRLGYGGGYFDRYLAAHPGVTAIGLAWDEGQLADTDLMPAPHDIPLLAVLTPSGVWGG</sequence>